<gene>
    <name evidence="15" type="ORF">KU392_05540</name>
</gene>
<feature type="transmembrane region" description="Helical" evidence="13">
    <location>
        <begin position="39"/>
        <end position="59"/>
    </location>
</feature>
<sequence length="442" mass="49860">MKKIKISFFAILVILTLLWLMADTILSQSKQFFAIRSSLLSHTGIIGIGTMSIAMILALRPVFLEPLTGGLDKTYRLHKWLGITGLVISIMHWLLVNVPKWLVGWGMLARPVRGPRAEPANAIFSYFQSQRGLAESIGEWAFYAVVILISLALIKKFPYKHFFKTHRLLPIVYLFLVFHSVVLMPFYYWREPIGPVMLLLMLGGTGAAIISLSRKVGHHRKAVGEISHLEYFKDNRVLKIDINLLSYWPGHHTGQFAFVTFDKDEGAHPFTLSSAWNNDGRISFMVKGLGDYTNLMPTTLKQGDLASVEGPYGLFKFKGDKPNQIWVGGGIGITPFIAHMQKLGAENHSRTIHLFYSTSAPQEDFIERLRQLAEKAKVTLHVIVSGKDARLNADRLCNIIPNWQTADIWFCGPAGFGKSLKEGMLEKGLSEDDFHQELFDMR</sequence>
<evidence type="ECO:0000256" key="12">
    <source>
        <dbReference type="ARBA" id="ARBA00023136"/>
    </source>
</evidence>
<keyword evidence="6" id="KW-0479">Metal-binding</keyword>
<comment type="cofactor">
    <cofactor evidence="1">
        <name>FAD</name>
        <dbReference type="ChEBI" id="CHEBI:57692"/>
    </cofactor>
</comment>
<reference evidence="15 16" key="1">
    <citation type="submission" date="2021-06" db="EMBL/GenBank/DDBJ databases">
        <authorList>
            <person name="Lu T."/>
            <person name="Wang Q."/>
            <person name="Han X."/>
        </authorList>
    </citation>
    <scope>NUCLEOTIDE SEQUENCE [LARGE SCALE GENOMIC DNA]</scope>
    <source>
        <strain evidence="15 16">LAM0050</strain>
    </source>
</reference>
<organism evidence="15 16">
    <name type="scientific">Advenella alkanexedens</name>
    <dbReference type="NCBI Taxonomy" id="1481665"/>
    <lineage>
        <taxon>Bacteria</taxon>
        <taxon>Pseudomonadati</taxon>
        <taxon>Pseudomonadota</taxon>
        <taxon>Betaproteobacteria</taxon>
        <taxon>Burkholderiales</taxon>
        <taxon>Alcaligenaceae</taxon>
    </lineage>
</organism>
<evidence type="ECO:0000256" key="3">
    <source>
        <dbReference type="ARBA" id="ARBA00022630"/>
    </source>
</evidence>
<dbReference type="PANTHER" id="PTHR47354">
    <property type="entry name" value="NADH OXIDOREDUCTASE HCR"/>
    <property type="match status" value="1"/>
</dbReference>
<evidence type="ECO:0000259" key="14">
    <source>
        <dbReference type="PROSITE" id="PS51384"/>
    </source>
</evidence>
<keyword evidence="5" id="KW-0001">2Fe-2S</keyword>
<evidence type="ECO:0000256" key="9">
    <source>
        <dbReference type="ARBA" id="ARBA00023002"/>
    </source>
</evidence>
<keyword evidence="16" id="KW-1185">Reference proteome</keyword>
<keyword evidence="9" id="KW-0560">Oxidoreductase</keyword>
<comment type="caution">
    <text evidence="15">The sequence shown here is derived from an EMBL/GenBank/DDBJ whole genome shotgun (WGS) entry which is preliminary data.</text>
</comment>
<evidence type="ECO:0000256" key="4">
    <source>
        <dbReference type="ARBA" id="ARBA00022692"/>
    </source>
</evidence>
<keyword evidence="3" id="KW-0285">Flavoprotein</keyword>
<dbReference type="Gene3D" id="3.40.50.80">
    <property type="entry name" value="Nucleotide-binding domain of ferredoxin-NADP reductase (FNR) module"/>
    <property type="match status" value="1"/>
</dbReference>
<dbReference type="Proteomes" id="UP000722165">
    <property type="component" value="Unassembled WGS sequence"/>
</dbReference>
<evidence type="ECO:0000256" key="1">
    <source>
        <dbReference type="ARBA" id="ARBA00001974"/>
    </source>
</evidence>
<dbReference type="PRINTS" id="PR00409">
    <property type="entry name" value="PHDIOXRDTASE"/>
</dbReference>
<evidence type="ECO:0000256" key="11">
    <source>
        <dbReference type="ARBA" id="ARBA00023014"/>
    </source>
</evidence>
<dbReference type="PANTHER" id="PTHR47354:SF8">
    <property type="entry name" value="1,2-PHENYLACETYL-COA EPOXIDASE, SUBUNIT E"/>
    <property type="match status" value="1"/>
</dbReference>
<dbReference type="InterPro" id="IPR017927">
    <property type="entry name" value="FAD-bd_FR_type"/>
</dbReference>
<evidence type="ECO:0000256" key="10">
    <source>
        <dbReference type="ARBA" id="ARBA00023004"/>
    </source>
</evidence>
<protein>
    <submittedName>
        <fullName evidence="15">Ferric reductase-like transmembrane domain-containing protein</fullName>
    </submittedName>
</protein>
<dbReference type="InterPro" id="IPR039261">
    <property type="entry name" value="FNR_nucleotide-bd"/>
</dbReference>
<dbReference type="Pfam" id="PF00175">
    <property type="entry name" value="NAD_binding_1"/>
    <property type="match status" value="1"/>
</dbReference>
<dbReference type="InterPro" id="IPR013130">
    <property type="entry name" value="Fe3_Rdtase_TM_dom"/>
</dbReference>
<feature type="transmembrane region" description="Helical" evidence="13">
    <location>
        <begin position="140"/>
        <end position="159"/>
    </location>
</feature>
<dbReference type="RefSeq" id="WP_169292907.1">
    <property type="nucleotide sequence ID" value="NZ_JAHSPR010000003.1"/>
</dbReference>
<evidence type="ECO:0000256" key="7">
    <source>
        <dbReference type="ARBA" id="ARBA00022827"/>
    </source>
</evidence>
<dbReference type="EMBL" id="JAHSPR010000003">
    <property type="protein sequence ID" value="MBV4396723.1"/>
    <property type="molecule type" value="Genomic_DNA"/>
</dbReference>
<keyword evidence="10" id="KW-0408">Iron</keyword>
<keyword evidence="12 13" id="KW-0472">Membrane</keyword>
<comment type="subcellular location">
    <subcellularLocation>
        <location evidence="2">Membrane</location>
        <topology evidence="2">Multi-pass membrane protein</topology>
    </subcellularLocation>
</comment>
<accession>A0ABS6NM87</accession>
<dbReference type="InterPro" id="IPR001433">
    <property type="entry name" value="OxRdtase_FAD/NAD-bd"/>
</dbReference>
<proteinExistence type="predicted"/>
<evidence type="ECO:0000313" key="15">
    <source>
        <dbReference type="EMBL" id="MBV4396723.1"/>
    </source>
</evidence>
<evidence type="ECO:0000313" key="16">
    <source>
        <dbReference type="Proteomes" id="UP000722165"/>
    </source>
</evidence>
<dbReference type="Gene3D" id="2.40.30.10">
    <property type="entry name" value="Translation factors"/>
    <property type="match status" value="1"/>
</dbReference>
<feature type="transmembrane region" description="Helical" evidence="13">
    <location>
        <begin position="171"/>
        <end position="189"/>
    </location>
</feature>
<keyword evidence="7" id="KW-0274">FAD</keyword>
<dbReference type="SUPFAM" id="SSF63380">
    <property type="entry name" value="Riboflavin synthase domain-like"/>
    <property type="match status" value="1"/>
</dbReference>
<dbReference type="PROSITE" id="PS51384">
    <property type="entry name" value="FAD_FR"/>
    <property type="match status" value="1"/>
</dbReference>
<keyword evidence="4 13" id="KW-0812">Transmembrane</keyword>
<dbReference type="SUPFAM" id="SSF52343">
    <property type="entry name" value="Ferredoxin reductase-like, C-terminal NADP-linked domain"/>
    <property type="match status" value="1"/>
</dbReference>
<evidence type="ECO:0000256" key="5">
    <source>
        <dbReference type="ARBA" id="ARBA00022714"/>
    </source>
</evidence>
<feature type="transmembrane region" description="Helical" evidence="13">
    <location>
        <begin position="195"/>
        <end position="212"/>
    </location>
</feature>
<dbReference type="InterPro" id="IPR050415">
    <property type="entry name" value="MRET"/>
</dbReference>
<evidence type="ECO:0000256" key="8">
    <source>
        <dbReference type="ARBA" id="ARBA00022989"/>
    </source>
</evidence>
<evidence type="ECO:0000256" key="6">
    <source>
        <dbReference type="ARBA" id="ARBA00022723"/>
    </source>
</evidence>
<keyword evidence="11" id="KW-0411">Iron-sulfur</keyword>
<evidence type="ECO:0000256" key="2">
    <source>
        <dbReference type="ARBA" id="ARBA00004141"/>
    </source>
</evidence>
<evidence type="ECO:0000256" key="13">
    <source>
        <dbReference type="SAM" id="Phobius"/>
    </source>
</evidence>
<dbReference type="Pfam" id="PF01794">
    <property type="entry name" value="Ferric_reduct"/>
    <property type="match status" value="1"/>
</dbReference>
<dbReference type="InterPro" id="IPR017938">
    <property type="entry name" value="Riboflavin_synthase-like_b-brl"/>
</dbReference>
<feature type="transmembrane region" description="Helical" evidence="13">
    <location>
        <begin position="80"/>
        <end position="98"/>
    </location>
</feature>
<name>A0ABS6NM87_9BURK</name>
<dbReference type="CDD" id="cd06198">
    <property type="entry name" value="FNR_like_3"/>
    <property type="match status" value="1"/>
</dbReference>
<keyword evidence="8 13" id="KW-1133">Transmembrane helix</keyword>
<feature type="domain" description="FAD-binding FR-type" evidence="14">
    <location>
        <begin position="216"/>
        <end position="318"/>
    </location>
</feature>